<organism evidence="4 5">
    <name type="scientific">Methylopila jiangsuensis</name>
    <dbReference type="NCBI Taxonomy" id="586230"/>
    <lineage>
        <taxon>Bacteria</taxon>
        <taxon>Pseudomonadati</taxon>
        <taxon>Pseudomonadota</taxon>
        <taxon>Alphaproteobacteria</taxon>
        <taxon>Hyphomicrobiales</taxon>
        <taxon>Methylopilaceae</taxon>
        <taxon>Methylopila</taxon>
    </lineage>
</organism>
<keyword evidence="2" id="KW-0012">Acyltransferase</keyword>
<dbReference type="Pfam" id="PF00583">
    <property type="entry name" value="Acetyltransf_1"/>
    <property type="match status" value="1"/>
</dbReference>
<reference evidence="4" key="1">
    <citation type="journal article" date="2014" name="Int. J. Syst. Evol. Microbiol.">
        <title>Complete genome sequence of Corynebacterium casei LMG S-19264T (=DSM 44701T), isolated from a smear-ripened cheese.</title>
        <authorList>
            <consortium name="US DOE Joint Genome Institute (JGI-PGF)"/>
            <person name="Walter F."/>
            <person name="Albersmeier A."/>
            <person name="Kalinowski J."/>
            <person name="Ruckert C."/>
        </authorList>
    </citation>
    <scope>NUCLEOTIDE SEQUENCE</scope>
    <source>
        <strain evidence="4">VKM B-2555</strain>
    </source>
</reference>
<dbReference type="PANTHER" id="PTHR43877">
    <property type="entry name" value="AMINOALKYLPHOSPHONATE N-ACETYLTRANSFERASE-RELATED-RELATED"/>
    <property type="match status" value="1"/>
</dbReference>
<name>A0A9W6JBY3_9HYPH</name>
<dbReference type="PROSITE" id="PS51186">
    <property type="entry name" value="GNAT"/>
    <property type="match status" value="1"/>
</dbReference>
<dbReference type="InterPro" id="IPR050832">
    <property type="entry name" value="Bact_Acetyltransf"/>
</dbReference>
<evidence type="ECO:0000259" key="3">
    <source>
        <dbReference type="PROSITE" id="PS51186"/>
    </source>
</evidence>
<protein>
    <recommendedName>
        <fullName evidence="3">N-acetyltransferase domain-containing protein</fullName>
    </recommendedName>
</protein>
<dbReference type="PANTHER" id="PTHR43877:SF2">
    <property type="entry name" value="AMINOALKYLPHOSPHONATE N-ACETYLTRANSFERASE-RELATED"/>
    <property type="match status" value="1"/>
</dbReference>
<keyword evidence="1" id="KW-0808">Transferase</keyword>
<evidence type="ECO:0000313" key="4">
    <source>
        <dbReference type="EMBL" id="GLK74760.1"/>
    </source>
</evidence>
<accession>A0A9W6JBY3</accession>
<dbReference type="EMBL" id="BSFK01000002">
    <property type="protein sequence ID" value="GLK74760.1"/>
    <property type="molecule type" value="Genomic_DNA"/>
</dbReference>
<evidence type="ECO:0000256" key="2">
    <source>
        <dbReference type="ARBA" id="ARBA00023315"/>
    </source>
</evidence>
<keyword evidence="5" id="KW-1185">Reference proteome</keyword>
<dbReference type="Proteomes" id="UP001143364">
    <property type="component" value="Unassembled WGS sequence"/>
</dbReference>
<dbReference type="AlphaFoldDB" id="A0A9W6JBY3"/>
<dbReference type="RefSeq" id="WP_271202747.1">
    <property type="nucleotide sequence ID" value="NZ_BSFK01000002.1"/>
</dbReference>
<evidence type="ECO:0000313" key="5">
    <source>
        <dbReference type="Proteomes" id="UP001143364"/>
    </source>
</evidence>
<proteinExistence type="predicted"/>
<reference evidence="4" key="2">
    <citation type="submission" date="2023-01" db="EMBL/GenBank/DDBJ databases">
        <authorList>
            <person name="Sun Q."/>
            <person name="Evtushenko L."/>
        </authorList>
    </citation>
    <scope>NUCLEOTIDE SEQUENCE</scope>
    <source>
        <strain evidence="4">VKM B-2555</strain>
    </source>
</reference>
<comment type="caution">
    <text evidence="4">The sequence shown here is derived from an EMBL/GenBank/DDBJ whole genome shotgun (WGS) entry which is preliminary data.</text>
</comment>
<dbReference type="InterPro" id="IPR016181">
    <property type="entry name" value="Acyl_CoA_acyltransferase"/>
</dbReference>
<dbReference type="Gene3D" id="3.40.630.30">
    <property type="match status" value="1"/>
</dbReference>
<evidence type="ECO:0000256" key="1">
    <source>
        <dbReference type="ARBA" id="ARBA00022679"/>
    </source>
</evidence>
<gene>
    <name evidence="4" type="ORF">GCM10008171_00120</name>
</gene>
<dbReference type="GO" id="GO:0016747">
    <property type="term" value="F:acyltransferase activity, transferring groups other than amino-acyl groups"/>
    <property type="evidence" value="ECO:0007669"/>
    <property type="project" value="InterPro"/>
</dbReference>
<sequence>MTEVLIREAIDEDGPELIRLADATLAEHAEPDASESFGAAFAAPASGFAGRGGRLWVMTDAGGALVGALGVTPHVRPQEFEITALFLAPSVRGQGFALALLAGADAFAAASGAARLSAWIDTRFGGAIRFLLRHGFVRLPGTRARHDGTPALMRHYARDVPAA</sequence>
<dbReference type="SUPFAM" id="SSF55729">
    <property type="entry name" value="Acyl-CoA N-acyltransferases (Nat)"/>
    <property type="match status" value="1"/>
</dbReference>
<dbReference type="InterPro" id="IPR000182">
    <property type="entry name" value="GNAT_dom"/>
</dbReference>
<feature type="domain" description="N-acetyltransferase" evidence="3">
    <location>
        <begin position="4"/>
        <end position="158"/>
    </location>
</feature>